<evidence type="ECO:0000313" key="2">
    <source>
        <dbReference type="EMBL" id="KFI70821.1"/>
    </source>
</evidence>
<protein>
    <recommendedName>
        <fullName evidence="4">DUF2974 domain-containing protein</fullName>
    </recommendedName>
</protein>
<reference evidence="2 3" key="1">
    <citation type="submission" date="2014-03" db="EMBL/GenBank/DDBJ databases">
        <title>Genomics of Bifidobacteria.</title>
        <authorList>
            <person name="Ventura M."/>
            <person name="Milani C."/>
            <person name="Lugli G.A."/>
        </authorList>
    </citation>
    <scope>NUCLEOTIDE SEQUENCE [LARGE SCALE GENOMIC DNA]</scope>
    <source>
        <strain evidence="2 3">LMG 11341</strain>
    </source>
</reference>
<dbReference type="SUPFAM" id="SSF53474">
    <property type="entry name" value="alpha/beta-Hydrolases"/>
    <property type="match status" value="1"/>
</dbReference>
<feature type="compositionally biased region" description="Basic residues" evidence="1">
    <location>
        <begin position="332"/>
        <end position="342"/>
    </location>
</feature>
<feature type="compositionally biased region" description="Basic and acidic residues" evidence="1">
    <location>
        <begin position="382"/>
        <end position="406"/>
    </location>
</feature>
<dbReference type="InterPro" id="IPR029058">
    <property type="entry name" value="AB_hydrolase_fold"/>
</dbReference>
<dbReference type="Gene3D" id="3.40.50.1820">
    <property type="entry name" value="alpha/beta hydrolase"/>
    <property type="match status" value="1"/>
</dbReference>
<dbReference type="Proteomes" id="UP000029060">
    <property type="component" value="Unassembled WGS sequence"/>
</dbReference>
<dbReference type="AlphaFoldDB" id="A0A087BIH1"/>
<evidence type="ECO:0000313" key="3">
    <source>
        <dbReference type="Proteomes" id="UP000029060"/>
    </source>
</evidence>
<dbReference type="STRING" id="78345.BMERY_0258"/>
<feature type="region of interest" description="Disordered" evidence="1">
    <location>
        <begin position="332"/>
        <end position="406"/>
    </location>
</feature>
<dbReference type="Pfam" id="PF11187">
    <property type="entry name" value="Mbeg1-like"/>
    <property type="match status" value="1"/>
</dbReference>
<feature type="region of interest" description="Disordered" evidence="1">
    <location>
        <begin position="293"/>
        <end position="315"/>
    </location>
</feature>
<dbReference type="EMBL" id="JGZC01000005">
    <property type="protein sequence ID" value="KFI70821.1"/>
    <property type="molecule type" value="Genomic_DNA"/>
</dbReference>
<name>A0A087BIH1_9BIFI</name>
<proteinExistence type="predicted"/>
<evidence type="ECO:0008006" key="4">
    <source>
        <dbReference type="Google" id="ProtNLM"/>
    </source>
</evidence>
<sequence>MGMGNMVDYVRTEMRTFAHKPFGAVDSLVLSELAYIRMPAAVPLFGSARSIATVPIWELLQAEHYPEMFCTGSQYDAGRHDLLVAVAESPRFRGLRVGEYAERFDEHTETQFAAVTFDLTDCDGIQPDADSVRTMLYVAFRGTDNSLVGWKEDFNMSVRCPVPSQSQAVEYYRSVDERASNPFAAHPARIAVGGHSKGGNLAVYTAMKTQSDHISRIFSHDGPGFMREVTRSHAFHAIEPRVEKTVPESSVIGMLMSTVSRYTIVETNVSGIMQHMGLNWRIENGEFVTKPELTPRLTPARPHPGRMDGTIHRSGTRLRGRPMLRHHRLRRVPVIRRTHRPYGRGPADHCASGQKNRRGDENTDPQHPQSIPHHGGKITIRRMADGRRERKRDGTNGNDERKATEK</sequence>
<comment type="caution">
    <text evidence="2">The sequence shown here is derived from an EMBL/GenBank/DDBJ whole genome shotgun (WGS) entry which is preliminary data.</text>
</comment>
<evidence type="ECO:0000256" key="1">
    <source>
        <dbReference type="SAM" id="MobiDB-lite"/>
    </source>
</evidence>
<dbReference type="eggNOG" id="COG1075">
    <property type="taxonomic scope" value="Bacteria"/>
</dbReference>
<keyword evidence="3" id="KW-1185">Reference proteome</keyword>
<dbReference type="InterPro" id="IPR024499">
    <property type="entry name" value="Mbeg1-like"/>
</dbReference>
<accession>A0A087BIH1</accession>
<gene>
    <name evidence="2" type="ORF">BMERY_0258</name>
</gene>
<organism evidence="2 3">
    <name type="scientific">Bifidobacterium merycicum</name>
    <dbReference type="NCBI Taxonomy" id="78345"/>
    <lineage>
        <taxon>Bacteria</taxon>
        <taxon>Bacillati</taxon>
        <taxon>Actinomycetota</taxon>
        <taxon>Actinomycetes</taxon>
        <taxon>Bifidobacteriales</taxon>
        <taxon>Bifidobacteriaceae</taxon>
        <taxon>Bifidobacterium</taxon>
    </lineage>
</organism>